<dbReference type="RefSeq" id="WP_010474174.1">
    <property type="nucleotide sequence ID" value="NZ_CP095474.1"/>
</dbReference>
<dbReference type="EMBL" id="CP095474">
    <property type="protein sequence ID" value="URN15449.1"/>
    <property type="molecule type" value="Genomic_DNA"/>
</dbReference>
<accession>A0ABY4TBM7</accession>
<feature type="region of interest" description="Disordered" evidence="1">
    <location>
        <begin position="21"/>
        <end position="40"/>
    </location>
</feature>
<proteinExistence type="predicted"/>
<protein>
    <submittedName>
        <fullName evidence="2">Phage tail protein</fullName>
    </submittedName>
</protein>
<evidence type="ECO:0000313" key="2">
    <source>
        <dbReference type="EMBL" id="URN15449.1"/>
    </source>
</evidence>
<dbReference type="Gene3D" id="1.20.120.20">
    <property type="entry name" value="Apolipoprotein"/>
    <property type="match status" value="1"/>
</dbReference>
<dbReference type="Proteomes" id="UP001056383">
    <property type="component" value="Chromosome"/>
</dbReference>
<sequence length="399" mass="42208">MSLVRSLGRASHALKDFQAKSAATDRAMSGLRSGATRGEQGLKNIRTAAQGSTRELDRLKSAADKADRSLAKAGRTGVTSGTQVGQFKKGADNASKGMNGLNKSMRGNFIARLMELFMPLIEKVVDMATRSKTMQKVLQVAFDAVKKVITAVMKAVGPIMTAAGKLIRTVWDGIRKAVTVVVNAVSRVVSTTFNAIKKVITTVMNGVKAVVSSVWNGIKSIILPVVNWIRDVVPRAFTAVKDKLSSIWGGLKDIAGRAFDKIKGAVKGPINAVIGLINGAIGKLNGIKVSIPSWVPLVGGKTFGVSLPRIPLLAQGGVVQPRRGGVHAIVAEAGEAEAVLPLSKLDRLLRHTARAARARSAGRDAGAAHGFRIENYYEASSSDLRETASALLFLSKARG</sequence>
<name>A0ABY4TBM7_9ACTN</name>
<feature type="region of interest" description="Disordered" evidence="1">
    <location>
        <begin position="61"/>
        <end position="91"/>
    </location>
</feature>
<feature type="compositionally biased region" description="Basic and acidic residues" evidence="1">
    <location>
        <begin position="61"/>
        <end position="70"/>
    </location>
</feature>
<keyword evidence="3" id="KW-1185">Reference proteome</keyword>
<evidence type="ECO:0000256" key="1">
    <source>
        <dbReference type="SAM" id="MobiDB-lite"/>
    </source>
</evidence>
<organism evidence="2 3">
    <name type="scientific">Streptomyces sudanensis</name>
    <dbReference type="NCBI Taxonomy" id="436397"/>
    <lineage>
        <taxon>Bacteria</taxon>
        <taxon>Bacillati</taxon>
        <taxon>Actinomycetota</taxon>
        <taxon>Actinomycetes</taxon>
        <taxon>Kitasatosporales</taxon>
        <taxon>Streptomycetaceae</taxon>
        <taxon>Streptomyces</taxon>
    </lineage>
</organism>
<gene>
    <name evidence="2" type="ORF">MW084_05225</name>
</gene>
<evidence type="ECO:0000313" key="3">
    <source>
        <dbReference type="Proteomes" id="UP001056383"/>
    </source>
</evidence>
<reference evidence="2" key="1">
    <citation type="submission" date="2022-04" db="EMBL/GenBank/DDBJ databases">
        <title>Systematic whole-genome sequencing reveals an unexpected diversity among actinomycetoma pathogens and provides insights into their antibacterial susceptibilities.</title>
        <authorList>
            <person name="Watson A.K."/>
            <person name="Kepplinger B."/>
            <person name="Bakhiet S.M."/>
            <person name="Mhmoud N.A."/>
            <person name="Chapman J."/>
            <person name="Allenby N."/>
            <person name="Mickiewicz K."/>
            <person name="Goodfellow M."/>
            <person name="Fahal A.H."/>
            <person name="Errington J."/>
        </authorList>
    </citation>
    <scope>NUCLEOTIDE SEQUENCE</scope>
    <source>
        <strain evidence="2">SD 504</strain>
    </source>
</reference>